<proteinExistence type="predicted"/>
<organism evidence="1">
    <name type="scientific">bioreactor metagenome</name>
    <dbReference type="NCBI Taxonomy" id="1076179"/>
    <lineage>
        <taxon>unclassified sequences</taxon>
        <taxon>metagenomes</taxon>
        <taxon>ecological metagenomes</taxon>
    </lineage>
</organism>
<evidence type="ECO:0000313" key="1">
    <source>
        <dbReference type="EMBL" id="MPM79687.1"/>
    </source>
</evidence>
<comment type="caution">
    <text evidence="1">The sequence shown here is derived from an EMBL/GenBank/DDBJ whole genome shotgun (WGS) entry which is preliminary data.</text>
</comment>
<accession>A0A645CRZ5</accession>
<protein>
    <submittedName>
        <fullName evidence="1">Uncharacterized protein</fullName>
    </submittedName>
</protein>
<reference evidence="1" key="1">
    <citation type="submission" date="2019-08" db="EMBL/GenBank/DDBJ databases">
        <authorList>
            <person name="Kucharzyk K."/>
            <person name="Murdoch R.W."/>
            <person name="Higgins S."/>
            <person name="Loffler F."/>
        </authorList>
    </citation>
    <scope>NUCLEOTIDE SEQUENCE</scope>
</reference>
<sequence length="77" mass="8387">MITKMSQFKKDRKMLTLAVLLAVSNFFATKLFESKAFVPTPVPAATAIIKFCIGKAKDTEDNAFSLICATNALSTIL</sequence>
<dbReference type="EMBL" id="VSSQ01029524">
    <property type="protein sequence ID" value="MPM79687.1"/>
    <property type="molecule type" value="Genomic_DNA"/>
</dbReference>
<gene>
    <name evidence="1" type="ORF">SDC9_126726</name>
</gene>
<name>A0A645CRZ5_9ZZZZ</name>
<dbReference type="AlphaFoldDB" id="A0A645CRZ5"/>